<evidence type="ECO:0000256" key="3">
    <source>
        <dbReference type="ARBA" id="ARBA00023163"/>
    </source>
</evidence>
<dbReference type="Proteomes" id="UP000032049">
    <property type="component" value="Unassembled WGS sequence"/>
</dbReference>
<comment type="caution">
    <text evidence="6">The sequence shown here is derived from an EMBL/GenBank/DDBJ whole genome shotgun (WGS) entry which is preliminary data.</text>
</comment>
<feature type="DNA-binding region" description="H-T-H motif" evidence="4">
    <location>
        <begin position="32"/>
        <end position="51"/>
    </location>
</feature>
<dbReference type="RefSeq" id="WP_041880953.1">
    <property type="nucleotide sequence ID" value="NZ_CP157278.1"/>
</dbReference>
<dbReference type="GO" id="GO:0003677">
    <property type="term" value="F:DNA binding"/>
    <property type="evidence" value="ECO:0007669"/>
    <property type="project" value="UniProtKB-UniRule"/>
</dbReference>
<dbReference type="InterPro" id="IPR009057">
    <property type="entry name" value="Homeodomain-like_sf"/>
</dbReference>
<keyword evidence="2 4" id="KW-0238">DNA-binding</keyword>
<dbReference type="OrthoDB" id="9798857at2"/>
<dbReference type="SUPFAM" id="SSF46689">
    <property type="entry name" value="Homeodomain-like"/>
    <property type="match status" value="1"/>
</dbReference>
<dbReference type="STRING" id="1503925.TH53_09140"/>
<evidence type="ECO:0000313" key="6">
    <source>
        <dbReference type="EMBL" id="KIO77435.1"/>
    </source>
</evidence>
<feature type="domain" description="HTH tetR-type" evidence="5">
    <location>
        <begin position="9"/>
        <end position="69"/>
    </location>
</feature>
<name>A0A0D0GMP2_9SPHI</name>
<keyword evidence="3" id="KW-0804">Transcription</keyword>
<dbReference type="SUPFAM" id="SSF48498">
    <property type="entry name" value="Tetracyclin repressor-like, C-terminal domain"/>
    <property type="match status" value="1"/>
</dbReference>
<evidence type="ECO:0000259" key="5">
    <source>
        <dbReference type="PROSITE" id="PS50977"/>
    </source>
</evidence>
<accession>A0A0D0GMP2</accession>
<dbReference type="Pfam" id="PF16925">
    <property type="entry name" value="TetR_C_13"/>
    <property type="match status" value="1"/>
</dbReference>
<dbReference type="PANTHER" id="PTHR47506">
    <property type="entry name" value="TRANSCRIPTIONAL REGULATORY PROTEIN"/>
    <property type="match status" value="1"/>
</dbReference>
<dbReference type="InterPro" id="IPR011075">
    <property type="entry name" value="TetR_C"/>
</dbReference>
<evidence type="ECO:0000313" key="7">
    <source>
        <dbReference type="Proteomes" id="UP000032049"/>
    </source>
</evidence>
<dbReference type="Pfam" id="PF00440">
    <property type="entry name" value="TetR_N"/>
    <property type="match status" value="1"/>
</dbReference>
<reference evidence="6 7" key="1">
    <citation type="submission" date="2015-01" db="EMBL/GenBank/DDBJ databases">
        <title>Draft genome sequence of Pedobacter sp. NL19 isolated from sludge of an effluent treatment pond in an abandoned uranium mine.</title>
        <authorList>
            <person name="Santos T."/>
            <person name="Caetano T."/>
            <person name="Covas C."/>
            <person name="Cruz A."/>
            <person name="Mendo S."/>
        </authorList>
    </citation>
    <scope>NUCLEOTIDE SEQUENCE [LARGE SCALE GENOMIC DNA]</scope>
    <source>
        <strain evidence="6 7">NL19</strain>
    </source>
</reference>
<dbReference type="EMBL" id="JXRA01000034">
    <property type="protein sequence ID" value="KIO77435.1"/>
    <property type="molecule type" value="Genomic_DNA"/>
</dbReference>
<dbReference type="AlphaFoldDB" id="A0A0D0GMP2"/>
<evidence type="ECO:0000256" key="4">
    <source>
        <dbReference type="PROSITE-ProRule" id="PRU00335"/>
    </source>
</evidence>
<gene>
    <name evidence="6" type="ORF">TH53_09140</name>
</gene>
<proteinExistence type="predicted"/>
<keyword evidence="1" id="KW-0805">Transcription regulation</keyword>
<dbReference type="InterPro" id="IPR001647">
    <property type="entry name" value="HTH_TetR"/>
</dbReference>
<dbReference type="PRINTS" id="PR00455">
    <property type="entry name" value="HTHTETR"/>
</dbReference>
<evidence type="ECO:0000256" key="1">
    <source>
        <dbReference type="ARBA" id="ARBA00023015"/>
    </source>
</evidence>
<organism evidence="6 7">
    <name type="scientific">Pedobacter lusitanus</name>
    <dbReference type="NCBI Taxonomy" id="1503925"/>
    <lineage>
        <taxon>Bacteria</taxon>
        <taxon>Pseudomonadati</taxon>
        <taxon>Bacteroidota</taxon>
        <taxon>Sphingobacteriia</taxon>
        <taxon>Sphingobacteriales</taxon>
        <taxon>Sphingobacteriaceae</taxon>
        <taxon>Pedobacter</taxon>
    </lineage>
</organism>
<protein>
    <submittedName>
        <fullName evidence="6">Transcriptional regulator</fullName>
    </submittedName>
</protein>
<evidence type="ECO:0000256" key="2">
    <source>
        <dbReference type="ARBA" id="ARBA00023125"/>
    </source>
</evidence>
<dbReference type="PROSITE" id="PS50977">
    <property type="entry name" value="HTH_TETR_2"/>
    <property type="match status" value="1"/>
</dbReference>
<keyword evidence="7" id="KW-1185">Reference proteome</keyword>
<dbReference type="InterPro" id="IPR036271">
    <property type="entry name" value="Tet_transcr_reg_TetR-rel_C_sf"/>
</dbReference>
<sequence length="200" mass="22049">MNKPYSKAARTRNFIIESTAVIFNKKGYAGTSLTDLTSATGLTKGSIYGNFANKEEVALAVFEYNFSRVNRLTSEKINQAKTFEEKLRCYVDAYRSMMKDTMCRGGCPVLNTATEADDTNSLLRDKAAGVVAAWEESLTRLIQQGIQAGEFKKDVNVRKTALSIVALIEGGIMIAKIRGDMSCMDNVLSTAEMLIDQMII</sequence>
<dbReference type="Gene3D" id="1.10.357.10">
    <property type="entry name" value="Tetracycline Repressor, domain 2"/>
    <property type="match status" value="1"/>
</dbReference>
<dbReference type="PANTHER" id="PTHR47506:SF3">
    <property type="entry name" value="HTH-TYPE TRANSCRIPTIONAL REGULATOR LMRA"/>
    <property type="match status" value="1"/>
</dbReference>